<keyword evidence="2" id="KW-0238">DNA-binding</keyword>
<dbReference type="InterPro" id="IPR002818">
    <property type="entry name" value="DJ-1/PfpI"/>
</dbReference>
<dbReference type="PANTHER" id="PTHR43130:SF11">
    <property type="entry name" value="TRANSCRIPTIONAL REGULATORY PROTEIN"/>
    <property type="match status" value="1"/>
</dbReference>
<evidence type="ECO:0000256" key="3">
    <source>
        <dbReference type="ARBA" id="ARBA00023163"/>
    </source>
</evidence>
<evidence type="ECO:0000313" key="5">
    <source>
        <dbReference type="EMBL" id="AZG79105.1"/>
    </source>
</evidence>
<evidence type="ECO:0000313" key="6">
    <source>
        <dbReference type="Proteomes" id="UP000273982"/>
    </source>
</evidence>
<dbReference type="Pfam" id="PF01965">
    <property type="entry name" value="DJ-1_PfpI"/>
    <property type="match status" value="1"/>
</dbReference>
<name>A0A3G8MD65_9HYPH</name>
<dbReference type="SMART" id="SM00342">
    <property type="entry name" value="HTH_ARAC"/>
    <property type="match status" value="1"/>
</dbReference>
<keyword evidence="5" id="KW-0614">Plasmid</keyword>
<dbReference type="SUPFAM" id="SSF52317">
    <property type="entry name" value="Class I glutamine amidotransferase-like"/>
    <property type="match status" value="1"/>
</dbReference>
<dbReference type="InterPro" id="IPR009057">
    <property type="entry name" value="Homeodomain-like_sf"/>
</dbReference>
<reference evidence="5 6" key="1">
    <citation type="submission" date="2018-11" db="EMBL/GenBank/DDBJ databases">
        <title>Genome squencing of methanotrophic bacteria isolated from alkaline groundwater in Korea.</title>
        <authorList>
            <person name="Nguyen L.N."/>
        </authorList>
    </citation>
    <scope>NUCLEOTIDE SEQUENCE [LARGE SCALE GENOMIC DNA]</scope>
    <source>
        <strain evidence="5 6">GW6</strain>
        <plasmid evidence="6">pgw6_2</plasmid>
    </source>
</reference>
<proteinExistence type="predicted"/>
<sequence length="327" mass="35843">MDVVVLGYRDCIGSAFLGPYDMLTMSLRMLTKPGRPLPFELVTASFNGAPFDDGNRRRQEVDKGLDSIKSCSAVIVPAYICDGNNRLSLSIEIGAIAAWLRHQHALGAIVCASCNGVFILGEAGLLDGRRCTTTWWRHDDLKANYPRAQVAWGASLIEENRVVTAGGPLSWIDLSLHVIRSLCGGDAAKEAADFTVVDTTPSTQTIYVPPGHLAASNRFLLEAERVVRQAGDAPLTARQLAVALNSSERTLHRRLKETSGETPKGFIDRVRFEITRTLLETTAHSVKELSQTSGYSDQTSFRRAFQRYSGMTPGAYRAWIKARRGTA</sequence>
<organism evidence="5 6">
    <name type="scientific">Methylocystis rosea</name>
    <dbReference type="NCBI Taxonomy" id="173366"/>
    <lineage>
        <taxon>Bacteria</taxon>
        <taxon>Pseudomonadati</taxon>
        <taxon>Pseudomonadota</taxon>
        <taxon>Alphaproteobacteria</taxon>
        <taxon>Hyphomicrobiales</taxon>
        <taxon>Methylocystaceae</taxon>
        <taxon>Methylocystis</taxon>
    </lineage>
</organism>
<accession>A0A3G8MD65</accession>
<evidence type="ECO:0000256" key="1">
    <source>
        <dbReference type="ARBA" id="ARBA00023015"/>
    </source>
</evidence>
<dbReference type="RefSeq" id="WP_124740579.1">
    <property type="nucleotide sequence ID" value="NZ_CP034088.1"/>
</dbReference>
<dbReference type="SUPFAM" id="SSF46689">
    <property type="entry name" value="Homeodomain-like"/>
    <property type="match status" value="1"/>
</dbReference>
<dbReference type="InterPro" id="IPR018060">
    <property type="entry name" value="HTH_AraC"/>
</dbReference>
<geneLocation type="plasmid" evidence="6">
    <name>pgw6_2</name>
</geneLocation>
<dbReference type="PRINTS" id="PR00032">
    <property type="entry name" value="HTHARAC"/>
</dbReference>
<dbReference type="Gene3D" id="3.40.50.880">
    <property type="match status" value="1"/>
</dbReference>
<dbReference type="InterPro" id="IPR020449">
    <property type="entry name" value="Tscrpt_reg_AraC-type_HTH"/>
</dbReference>
<dbReference type="Pfam" id="PF12833">
    <property type="entry name" value="HTH_18"/>
    <property type="match status" value="1"/>
</dbReference>
<dbReference type="GO" id="GO:0043565">
    <property type="term" value="F:sequence-specific DNA binding"/>
    <property type="evidence" value="ECO:0007669"/>
    <property type="project" value="InterPro"/>
</dbReference>
<dbReference type="Gene3D" id="1.10.10.60">
    <property type="entry name" value="Homeodomain-like"/>
    <property type="match status" value="1"/>
</dbReference>
<evidence type="ECO:0000256" key="2">
    <source>
        <dbReference type="ARBA" id="ARBA00023125"/>
    </source>
</evidence>
<evidence type="ECO:0000259" key="4">
    <source>
        <dbReference type="PROSITE" id="PS01124"/>
    </source>
</evidence>
<dbReference type="Proteomes" id="UP000273982">
    <property type="component" value="Plasmid pGW6_2"/>
</dbReference>
<dbReference type="InterPro" id="IPR052158">
    <property type="entry name" value="INH-QAR"/>
</dbReference>
<dbReference type="PROSITE" id="PS01124">
    <property type="entry name" value="HTH_ARAC_FAMILY_2"/>
    <property type="match status" value="1"/>
</dbReference>
<dbReference type="AlphaFoldDB" id="A0A3G8MD65"/>
<dbReference type="InterPro" id="IPR029062">
    <property type="entry name" value="Class_I_gatase-like"/>
</dbReference>
<feature type="domain" description="HTH araC/xylS-type" evidence="4">
    <location>
        <begin position="217"/>
        <end position="319"/>
    </location>
</feature>
<keyword evidence="3" id="KW-0804">Transcription</keyword>
<dbReference type="GO" id="GO:0003700">
    <property type="term" value="F:DNA-binding transcription factor activity"/>
    <property type="evidence" value="ECO:0007669"/>
    <property type="project" value="InterPro"/>
</dbReference>
<dbReference type="PANTHER" id="PTHR43130">
    <property type="entry name" value="ARAC-FAMILY TRANSCRIPTIONAL REGULATOR"/>
    <property type="match status" value="1"/>
</dbReference>
<protein>
    <submittedName>
        <fullName evidence="5">Helix-turn-helix domain-containing protein</fullName>
    </submittedName>
</protein>
<dbReference type="KEGG" id="mros:EHO51_20160"/>
<gene>
    <name evidence="5" type="ORF">EHO51_20160</name>
</gene>
<keyword evidence="1" id="KW-0805">Transcription regulation</keyword>
<dbReference type="EMBL" id="CP034088">
    <property type="protein sequence ID" value="AZG79105.1"/>
    <property type="molecule type" value="Genomic_DNA"/>
</dbReference>